<keyword evidence="3" id="KW-1185">Reference proteome</keyword>
<evidence type="ECO:0000256" key="1">
    <source>
        <dbReference type="SAM" id="SignalP"/>
    </source>
</evidence>
<evidence type="ECO:0000313" key="3">
    <source>
        <dbReference type="Proteomes" id="UP000053240"/>
    </source>
</evidence>
<feature type="chain" id="PRO_5008265021" evidence="1">
    <location>
        <begin position="23"/>
        <end position="456"/>
    </location>
</feature>
<keyword evidence="1" id="KW-0732">Signal</keyword>
<dbReference type="PANTHER" id="PTHR31535">
    <property type="match status" value="1"/>
</dbReference>
<dbReference type="Proteomes" id="UP000053240">
    <property type="component" value="Unassembled WGS sequence"/>
</dbReference>
<name>A0A194RA46_PAPMA</name>
<accession>A0A194RA46</accession>
<gene>
    <name evidence="2" type="ORF">RR48_06887</name>
</gene>
<protein>
    <submittedName>
        <fullName evidence="2">Uncharacterized protein</fullName>
    </submittedName>
</protein>
<reference evidence="2 3" key="1">
    <citation type="journal article" date="2015" name="Nat. Commun.">
        <title>Outbred genome sequencing and CRISPR/Cas9 gene editing in butterflies.</title>
        <authorList>
            <person name="Li X."/>
            <person name="Fan D."/>
            <person name="Zhang W."/>
            <person name="Liu G."/>
            <person name="Zhang L."/>
            <person name="Zhao L."/>
            <person name="Fang X."/>
            <person name="Chen L."/>
            <person name="Dong Y."/>
            <person name="Chen Y."/>
            <person name="Ding Y."/>
            <person name="Zhao R."/>
            <person name="Feng M."/>
            <person name="Zhu Y."/>
            <person name="Feng Y."/>
            <person name="Jiang X."/>
            <person name="Zhu D."/>
            <person name="Xiang H."/>
            <person name="Feng X."/>
            <person name="Li S."/>
            <person name="Wang J."/>
            <person name="Zhang G."/>
            <person name="Kronforst M.R."/>
            <person name="Wang W."/>
        </authorList>
    </citation>
    <scope>NUCLEOTIDE SEQUENCE [LARGE SCALE GENOMIC DNA]</scope>
    <source>
        <strain evidence="2">Ya'a_city_454_Pm</strain>
        <tissue evidence="2">Whole body</tissue>
    </source>
</reference>
<proteinExistence type="predicted"/>
<dbReference type="AlphaFoldDB" id="A0A194RA46"/>
<dbReference type="PANTHER" id="PTHR31535:SF3">
    <property type="entry name" value="REGULATORY PROTEIN ZESTE"/>
    <property type="match status" value="1"/>
</dbReference>
<organism evidence="2 3">
    <name type="scientific">Papilio machaon</name>
    <name type="common">Old World swallowtail butterfly</name>
    <dbReference type="NCBI Taxonomy" id="76193"/>
    <lineage>
        <taxon>Eukaryota</taxon>
        <taxon>Metazoa</taxon>
        <taxon>Ecdysozoa</taxon>
        <taxon>Arthropoda</taxon>
        <taxon>Hexapoda</taxon>
        <taxon>Insecta</taxon>
        <taxon>Pterygota</taxon>
        <taxon>Neoptera</taxon>
        <taxon>Endopterygota</taxon>
        <taxon>Lepidoptera</taxon>
        <taxon>Glossata</taxon>
        <taxon>Ditrysia</taxon>
        <taxon>Papilionoidea</taxon>
        <taxon>Papilionidae</taxon>
        <taxon>Papilioninae</taxon>
        <taxon>Papilio</taxon>
    </lineage>
</organism>
<dbReference type="InParanoid" id="A0A194RA46"/>
<feature type="signal peptide" evidence="1">
    <location>
        <begin position="1"/>
        <end position="22"/>
    </location>
</feature>
<dbReference type="EMBL" id="KQ460436">
    <property type="protein sequence ID" value="KPJ14713.1"/>
    <property type="molecule type" value="Genomic_DNA"/>
</dbReference>
<evidence type="ECO:0000313" key="2">
    <source>
        <dbReference type="EMBL" id="KPJ14713.1"/>
    </source>
</evidence>
<sequence>MEFRVAIIVVACLSCVVPSVRPVPVVKVAVVGGALGAVKGAIKGAAAASAGALLFKKITNALKGALVAKGAFLKSKELVCDPPEVNSHRSNTAFDAGDVALKTAAHGVTFGAGAALGAAVVAHNPHAEYEETYIEQPHVPQIDHGYYYDHPHSVETPLEPIYHQQAQVPSYHEPTYHEYLPLQHYHHESYSEPHYSFVLPVLRKYYQNCRGDDSLEKFTVVELKAKDSRYKSAYMHDKGIIAINFIQCTSQVAEPQPEDMSRLTIFFILAVTYEVFGDAKGAKDSSAAASGLYSSTLGGGLSGLGSSLAPAGIVTGSAGSGLGGIGNGLGGGAALNNAAAVADRVANAARVQAIAYANTRAVEASRIANAARAQSAAVATSAAQAQAVADAVARNAQDGLLLSGGGNTAVVGVAPASAGVVISSSGLGGLGGLGGYGGSWGLGGGYGGGYGGYGKH</sequence>